<evidence type="ECO:0000256" key="4">
    <source>
        <dbReference type="ARBA" id="ARBA00021581"/>
    </source>
</evidence>
<evidence type="ECO:0000256" key="5">
    <source>
        <dbReference type="ARBA" id="ARBA00022475"/>
    </source>
</evidence>
<comment type="subcellular location">
    <subcellularLocation>
        <location evidence="1 17">Cell membrane</location>
        <topology evidence="1 17">Multi-pass membrane protein</topology>
    </subcellularLocation>
</comment>
<evidence type="ECO:0000256" key="1">
    <source>
        <dbReference type="ARBA" id="ARBA00004651"/>
    </source>
</evidence>
<dbReference type="AlphaFoldDB" id="A0AA46AKG2"/>
<evidence type="ECO:0000313" key="19">
    <source>
        <dbReference type="Proteomes" id="UP001158066"/>
    </source>
</evidence>
<dbReference type="GO" id="GO:0050380">
    <property type="term" value="F:undecaprenyl-diphosphatase activity"/>
    <property type="evidence" value="ECO:0007669"/>
    <property type="project" value="UniProtKB-UniRule"/>
</dbReference>
<evidence type="ECO:0000256" key="6">
    <source>
        <dbReference type="ARBA" id="ARBA00022692"/>
    </source>
</evidence>
<comment type="function">
    <text evidence="17">Catalyzes the dephosphorylation of undecaprenyl diphosphate (UPP). Confers resistance to bacitracin.</text>
</comment>
<evidence type="ECO:0000256" key="9">
    <source>
        <dbReference type="ARBA" id="ARBA00022984"/>
    </source>
</evidence>
<dbReference type="GO" id="GO:0009252">
    <property type="term" value="P:peptidoglycan biosynthetic process"/>
    <property type="evidence" value="ECO:0007669"/>
    <property type="project" value="UniProtKB-KW"/>
</dbReference>
<name>A0AA46AKG2_9CLOT</name>
<evidence type="ECO:0000256" key="11">
    <source>
        <dbReference type="ARBA" id="ARBA00023136"/>
    </source>
</evidence>
<gene>
    <name evidence="17" type="primary">uppP</name>
    <name evidence="18" type="ORF">SAMN06296020_1197</name>
</gene>
<dbReference type="PANTHER" id="PTHR30622:SF2">
    <property type="entry name" value="UNDECAPRENYL-DIPHOSPHATASE"/>
    <property type="match status" value="1"/>
</dbReference>
<dbReference type="GO" id="GO:0008360">
    <property type="term" value="P:regulation of cell shape"/>
    <property type="evidence" value="ECO:0007669"/>
    <property type="project" value="UniProtKB-KW"/>
</dbReference>
<evidence type="ECO:0000256" key="10">
    <source>
        <dbReference type="ARBA" id="ARBA00022989"/>
    </source>
</evidence>
<feature type="transmembrane region" description="Helical" evidence="17">
    <location>
        <begin position="41"/>
        <end position="60"/>
    </location>
</feature>
<feature type="transmembrane region" description="Helical" evidence="17">
    <location>
        <begin position="227"/>
        <end position="247"/>
    </location>
</feature>
<protein>
    <recommendedName>
        <fullName evidence="4 17">Undecaprenyl-diphosphatase</fullName>
        <ecNumber evidence="3 17">3.6.1.27</ecNumber>
    </recommendedName>
    <alternativeName>
        <fullName evidence="15 17">Bacitracin resistance protein</fullName>
    </alternativeName>
    <alternativeName>
        <fullName evidence="14 17">Undecaprenyl pyrophosphate phosphatase</fullName>
    </alternativeName>
</protein>
<evidence type="ECO:0000256" key="3">
    <source>
        <dbReference type="ARBA" id="ARBA00012374"/>
    </source>
</evidence>
<dbReference type="Proteomes" id="UP001158066">
    <property type="component" value="Unassembled WGS sequence"/>
</dbReference>
<evidence type="ECO:0000256" key="12">
    <source>
        <dbReference type="ARBA" id="ARBA00023251"/>
    </source>
</evidence>
<dbReference type="RefSeq" id="WP_283410638.1">
    <property type="nucleotide sequence ID" value="NZ_FXUF01000019.1"/>
</dbReference>
<evidence type="ECO:0000256" key="16">
    <source>
        <dbReference type="ARBA" id="ARBA00047594"/>
    </source>
</evidence>
<feature type="transmembrane region" description="Helical" evidence="17">
    <location>
        <begin position="160"/>
        <end position="176"/>
    </location>
</feature>
<keyword evidence="13 17" id="KW-0961">Cell wall biogenesis/degradation</keyword>
<keyword evidence="8 17" id="KW-0133">Cell shape</keyword>
<comment type="miscellaneous">
    <text evidence="17">Bacitracin is thought to be involved in the inhibition of peptidoglycan synthesis by sequestering undecaprenyl diphosphate, thereby reducing the pool of lipid carrier available.</text>
</comment>
<keyword evidence="7 17" id="KW-0378">Hydrolase</keyword>
<organism evidence="18 19">
    <name type="scientific">Anoxynatronum buryatiense</name>
    <dbReference type="NCBI Taxonomy" id="489973"/>
    <lineage>
        <taxon>Bacteria</taxon>
        <taxon>Bacillati</taxon>
        <taxon>Bacillota</taxon>
        <taxon>Clostridia</taxon>
        <taxon>Eubacteriales</taxon>
        <taxon>Clostridiaceae</taxon>
        <taxon>Anoxynatronum</taxon>
    </lineage>
</organism>
<proteinExistence type="inferred from homology"/>
<keyword evidence="12 17" id="KW-0046">Antibiotic resistance</keyword>
<keyword evidence="11 17" id="KW-0472">Membrane</keyword>
<keyword evidence="6 17" id="KW-0812">Transmembrane</keyword>
<dbReference type="NCBIfam" id="TIGR00753">
    <property type="entry name" value="undec_PP_bacA"/>
    <property type="match status" value="1"/>
</dbReference>
<evidence type="ECO:0000313" key="18">
    <source>
        <dbReference type="EMBL" id="SMP69513.1"/>
    </source>
</evidence>
<comment type="similarity">
    <text evidence="2 17">Belongs to the UppP family.</text>
</comment>
<evidence type="ECO:0000256" key="13">
    <source>
        <dbReference type="ARBA" id="ARBA00023316"/>
    </source>
</evidence>
<dbReference type="GO" id="GO:0005886">
    <property type="term" value="C:plasma membrane"/>
    <property type="evidence" value="ECO:0007669"/>
    <property type="project" value="UniProtKB-SubCell"/>
</dbReference>
<keyword evidence="9 17" id="KW-0573">Peptidoglycan synthesis</keyword>
<evidence type="ECO:0000256" key="15">
    <source>
        <dbReference type="ARBA" id="ARBA00032932"/>
    </source>
</evidence>
<accession>A0AA46AKG2</accession>
<feature type="transmembrane region" description="Helical" evidence="17">
    <location>
        <begin position="93"/>
        <end position="111"/>
    </location>
</feature>
<dbReference type="InterPro" id="IPR003824">
    <property type="entry name" value="UppP"/>
</dbReference>
<comment type="caution">
    <text evidence="18">The sequence shown here is derived from an EMBL/GenBank/DDBJ whole genome shotgun (WGS) entry which is preliminary data.</text>
</comment>
<reference evidence="18" key="1">
    <citation type="submission" date="2017-05" db="EMBL/GenBank/DDBJ databases">
        <authorList>
            <person name="Varghese N."/>
            <person name="Submissions S."/>
        </authorList>
    </citation>
    <scope>NUCLEOTIDE SEQUENCE</scope>
    <source>
        <strain evidence="18">Su22</strain>
    </source>
</reference>
<dbReference type="EMBL" id="FXUF01000019">
    <property type="protein sequence ID" value="SMP69513.1"/>
    <property type="molecule type" value="Genomic_DNA"/>
</dbReference>
<comment type="catalytic activity">
    <reaction evidence="16 17">
        <text>di-trans,octa-cis-undecaprenyl diphosphate + H2O = di-trans,octa-cis-undecaprenyl phosphate + phosphate + H(+)</text>
        <dbReference type="Rhea" id="RHEA:28094"/>
        <dbReference type="ChEBI" id="CHEBI:15377"/>
        <dbReference type="ChEBI" id="CHEBI:15378"/>
        <dbReference type="ChEBI" id="CHEBI:43474"/>
        <dbReference type="ChEBI" id="CHEBI:58405"/>
        <dbReference type="ChEBI" id="CHEBI:60392"/>
        <dbReference type="EC" id="3.6.1.27"/>
    </reaction>
</comment>
<keyword evidence="19" id="KW-1185">Reference proteome</keyword>
<evidence type="ECO:0000256" key="7">
    <source>
        <dbReference type="ARBA" id="ARBA00022801"/>
    </source>
</evidence>
<dbReference type="GO" id="GO:0071555">
    <property type="term" value="P:cell wall organization"/>
    <property type="evidence" value="ECO:0007669"/>
    <property type="project" value="UniProtKB-KW"/>
</dbReference>
<evidence type="ECO:0000256" key="14">
    <source>
        <dbReference type="ARBA" id="ARBA00032707"/>
    </source>
</evidence>
<feature type="transmembrane region" description="Helical" evidence="17">
    <location>
        <begin position="259"/>
        <end position="280"/>
    </location>
</feature>
<keyword evidence="5 17" id="KW-1003">Cell membrane</keyword>
<dbReference type="HAMAP" id="MF_01006">
    <property type="entry name" value="Undec_diphosphatase"/>
    <property type="match status" value="1"/>
</dbReference>
<dbReference type="PANTHER" id="PTHR30622">
    <property type="entry name" value="UNDECAPRENYL-DIPHOSPHATASE"/>
    <property type="match status" value="1"/>
</dbReference>
<keyword evidence="10 17" id="KW-1133">Transmembrane helix</keyword>
<dbReference type="EC" id="3.6.1.27" evidence="3 17"/>
<evidence type="ECO:0000256" key="8">
    <source>
        <dbReference type="ARBA" id="ARBA00022960"/>
    </source>
</evidence>
<evidence type="ECO:0000256" key="17">
    <source>
        <dbReference type="HAMAP-Rule" id="MF_01006"/>
    </source>
</evidence>
<feature type="transmembrane region" description="Helical" evidence="17">
    <location>
        <begin position="117"/>
        <end position="139"/>
    </location>
</feature>
<dbReference type="Pfam" id="PF02673">
    <property type="entry name" value="BacA"/>
    <property type="match status" value="1"/>
</dbReference>
<dbReference type="GO" id="GO:0046677">
    <property type="term" value="P:response to antibiotic"/>
    <property type="evidence" value="ECO:0007669"/>
    <property type="project" value="UniProtKB-UniRule"/>
</dbReference>
<sequence>MALWKAIVLGIVQGLTEFLPVSSSGHLAITQLLLNVPEDRIFFLTVMLHVGTLFSVLVVYRQDLYRIVVAFFQMCNDLVHRRGLGLENEYRRLGLFIIVGTIPTGVMGLLLKDVFSAFYTSRLVIGFSLLITGTLLWMAERSQPIKTRTRKSLQQMTWKNAFAVGVFQGFAITPGISRSGSTIAGALFQGINKETATRYSFLLSFPAILAATLLETKDAFTYGMGDVTVPVLLAGILASFLAGVFAIRALINLIKKERLYYFSFYTWAIGLGTIAAALMWR</sequence>
<evidence type="ECO:0000256" key="2">
    <source>
        <dbReference type="ARBA" id="ARBA00010621"/>
    </source>
</evidence>